<gene>
    <name evidence="2" type="ORF">HMPREF9488_02148</name>
</gene>
<dbReference type="HOGENOM" id="CLU_2057409_0_0_9"/>
<accession>E7GBK7</accession>
<dbReference type="RefSeq" id="WP_008789248.1">
    <property type="nucleotide sequence ID" value="NZ_AKCB01000001.1"/>
</dbReference>
<dbReference type="GeneID" id="78230092"/>
<evidence type="ECO:0008006" key="4">
    <source>
        <dbReference type="Google" id="ProtNLM"/>
    </source>
</evidence>
<name>E7GBK7_9FIRM</name>
<feature type="signal peptide" evidence="1">
    <location>
        <begin position="1"/>
        <end position="20"/>
    </location>
</feature>
<keyword evidence="3" id="KW-1185">Reference proteome</keyword>
<proteinExistence type="predicted"/>
<evidence type="ECO:0000256" key="1">
    <source>
        <dbReference type="SAM" id="SignalP"/>
    </source>
</evidence>
<dbReference type="PROSITE" id="PS51257">
    <property type="entry name" value="PROKAR_LIPOPROTEIN"/>
    <property type="match status" value="1"/>
</dbReference>
<organism evidence="2 3">
    <name type="scientific">Coprobacillus cateniformis</name>
    <dbReference type="NCBI Taxonomy" id="100884"/>
    <lineage>
        <taxon>Bacteria</taxon>
        <taxon>Bacillati</taxon>
        <taxon>Bacillota</taxon>
        <taxon>Erysipelotrichia</taxon>
        <taxon>Erysipelotrichales</taxon>
        <taxon>Coprobacillaceae</taxon>
        <taxon>Coprobacillus</taxon>
    </lineage>
</organism>
<dbReference type="Proteomes" id="UP000003157">
    <property type="component" value="Unassembled WGS sequence"/>
</dbReference>
<dbReference type="EMBL" id="ADKX01000035">
    <property type="protein sequence ID" value="EFW04577.1"/>
    <property type="molecule type" value="Genomic_DNA"/>
</dbReference>
<sequence length="119" mass="13773">MLKKLCCIFMLVVLVACQQADINVEQGSYIYKGDDISVLATLELKENDDETCFELSPATISSTMYRGDYKVDGHRLILHDDEKDIDIYFTIYQKKLIFYGSSKDKVDYLDENSQFIFVE</sequence>
<evidence type="ECO:0000313" key="3">
    <source>
        <dbReference type="Proteomes" id="UP000003157"/>
    </source>
</evidence>
<keyword evidence="1" id="KW-0732">Signal</keyword>
<dbReference type="AlphaFoldDB" id="E7GBK7"/>
<reference evidence="2 3" key="1">
    <citation type="submission" date="2010-12" db="EMBL/GenBank/DDBJ databases">
        <title>The Genome Sequence of Coprobacillus sp. strain 29_1.</title>
        <authorList>
            <consortium name="The Broad Institute Genome Sequencing Platform"/>
            <person name="Earl A."/>
            <person name="Ward D."/>
            <person name="Feldgarden M."/>
            <person name="Gevers D."/>
            <person name="Daigneault M."/>
            <person name="Sibley C.D."/>
            <person name="White A."/>
            <person name="Strauss J."/>
            <person name="Allen-Vercoe E."/>
            <person name="Young S.K."/>
            <person name="Zeng Q."/>
            <person name="Gargeya S."/>
            <person name="Fitzgerald M."/>
            <person name="Haas B."/>
            <person name="Abouelleil A."/>
            <person name="Alvarado L."/>
            <person name="Arachchi H.M."/>
            <person name="Berlin A."/>
            <person name="Brown A."/>
            <person name="Chapman S.B."/>
            <person name="Chen Z."/>
            <person name="Dunbar C."/>
            <person name="Freedman E."/>
            <person name="Gearin G."/>
            <person name="Gellesch M."/>
            <person name="Goldberg J."/>
            <person name="Griggs A."/>
            <person name="Gujja S."/>
            <person name="Heilman E."/>
            <person name="Heiman D."/>
            <person name="Howarth C."/>
            <person name="Larson L."/>
            <person name="Lui A."/>
            <person name="MacDonald P.J.P."/>
            <person name="Mehta T."/>
            <person name="Montmayeur A."/>
            <person name="Murphy C."/>
            <person name="Neiman D."/>
            <person name="Pearson M."/>
            <person name="Priest M."/>
            <person name="Roberts A."/>
            <person name="Saif S."/>
            <person name="Shea T."/>
            <person name="Shenoy N."/>
            <person name="Sisk P."/>
            <person name="Stolte C."/>
            <person name="Sykes S."/>
            <person name="White J."/>
            <person name="Yandava C."/>
            <person name="Nusbaum C."/>
            <person name="Birren B."/>
        </authorList>
    </citation>
    <scope>NUCLEOTIDE SEQUENCE [LARGE SCALE GENOMIC DNA]</scope>
    <source>
        <strain evidence="2 3">29_1</strain>
    </source>
</reference>
<evidence type="ECO:0000313" key="2">
    <source>
        <dbReference type="EMBL" id="EFW04577.1"/>
    </source>
</evidence>
<protein>
    <recommendedName>
        <fullName evidence="4">Lipoprotein</fullName>
    </recommendedName>
</protein>
<feature type="chain" id="PRO_5003218369" description="Lipoprotein" evidence="1">
    <location>
        <begin position="21"/>
        <end position="119"/>
    </location>
</feature>
<comment type="caution">
    <text evidence="2">The sequence shown here is derived from an EMBL/GenBank/DDBJ whole genome shotgun (WGS) entry which is preliminary data.</text>
</comment>